<dbReference type="AlphaFoldDB" id="A0A0A9BZ77"/>
<reference evidence="1" key="2">
    <citation type="journal article" date="2015" name="Data Brief">
        <title>Shoot transcriptome of the giant reed, Arundo donax.</title>
        <authorList>
            <person name="Barrero R.A."/>
            <person name="Guerrero F.D."/>
            <person name="Moolhuijzen P."/>
            <person name="Goolsby J.A."/>
            <person name="Tidwell J."/>
            <person name="Bellgard S.E."/>
            <person name="Bellgard M.I."/>
        </authorList>
    </citation>
    <scope>NUCLEOTIDE SEQUENCE</scope>
    <source>
        <tissue evidence="1">Shoot tissue taken approximately 20 cm above the soil surface</tissue>
    </source>
</reference>
<reference evidence="1" key="1">
    <citation type="submission" date="2014-09" db="EMBL/GenBank/DDBJ databases">
        <authorList>
            <person name="Magalhaes I.L.F."/>
            <person name="Oliveira U."/>
            <person name="Santos F.R."/>
            <person name="Vidigal T.H.D.A."/>
            <person name="Brescovit A.D."/>
            <person name="Santos A.J."/>
        </authorList>
    </citation>
    <scope>NUCLEOTIDE SEQUENCE</scope>
    <source>
        <tissue evidence="1">Shoot tissue taken approximately 20 cm above the soil surface</tissue>
    </source>
</reference>
<name>A0A0A9BZ77_ARUDO</name>
<accession>A0A0A9BZ77</accession>
<dbReference type="EMBL" id="GBRH01228531">
    <property type="protein sequence ID" value="JAD69364.1"/>
    <property type="molecule type" value="Transcribed_RNA"/>
</dbReference>
<sequence>MDLVHVNWKPVSISGPLAASLVHQTVPGPYDPTCQPQSLVEIAKNTHTNVHRNM</sequence>
<protein>
    <submittedName>
        <fullName evidence="1">Uncharacterized protein</fullName>
    </submittedName>
</protein>
<evidence type="ECO:0000313" key="1">
    <source>
        <dbReference type="EMBL" id="JAD69364.1"/>
    </source>
</evidence>
<organism evidence="1">
    <name type="scientific">Arundo donax</name>
    <name type="common">Giant reed</name>
    <name type="synonym">Donax arundinaceus</name>
    <dbReference type="NCBI Taxonomy" id="35708"/>
    <lineage>
        <taxon>Eukaryota</taxon>
        <taxon>Viridiplantae</taxon>
        <taxon>Streptophyta</taxon>
        <taxon>Embryophyta</taxon>
        <taxon>Tracheophyta</taxon>
        <taxon>Spermatophyta</taxon>
        <taxon>Magnoliopsida</taxon>
        <taxon>Liliopsida</taxon>
        <taxon>Poales</taxon>
        <taxon>Poaceae</taxon>
        <taxon>PACMAD clade</taxon>
        <taxon>Arundinoideae</taxon>
        <taxon>Arundineae</taxon>
        <taxon>Arundo</taxon>
    </lineage>
</organism>
<proteinExistence type="predicted"/>